<dbReference type="AlphaFoldDB" id="A0A9D2LXR8"/>
<keyword evidence="2" id="KW-0805">Transcription regulation</keyword>
<dbReference type="PRINTS" id="PR00040">
    <property type="entry name" value="HTHMERR"/>
</dbReference>
<dbReference type="EMBL" id="DWXZ01000060">
    <property type="protein sequence ID" value="HJB37096.1"/>
    <property type="molecule type" value="Genomic_DNA"/>
</dbReference>
<evidence type="ECO:0000256" key="3">
    <source>
        <dbReference type="ARBA" id="ARBA00023125"/>
    </source>
</evidence>
<dbReference type="SUPFAM" id="SSF46955">
    <property type="entry name" value="Putative DNA-binding domain"/>
    <property type="match status" value="1"/>
</dbReference>
<evidence type="ECO:0000313" key="7">
    <source>
        <dbReference type="Proteomes" id="UP000824214"/>
    </source>
</evidence>
<organism evidence="6 7">
    <name type="scientific">Candidatus Acutalibacter ornithocaccae</name>
    <dbReference type="NCBI Taxonomy" id="2838416"/>
    <lineage>
        <taxon>Bacteria</taxon>
        <taxon>Bacillati</taxon>
        <taxon>Bacillota</taxon>
        <taxon>Clostridia</taxon>
        <taxon>Eubacteriales</taxon>
        <taxon>Acutalibacteraceae</taxon>
        <taxon>Acutalibacter</taxon>
    </lineage>
</organism>
<dbReference type="Proteomes" id="UP000824214">
    <property type="component" value="Unassembled WGS sequence"/>
</dbReference>
<gene>
    <name evidence="6" type="ORF">H9942_03380</name>
</gene>
<dbReference type="Pfam" id="PF13411">
    <property type="entry name" value="MerR_1"/>
    <property type="match status" value="1"/>
</dbReference>
<evidence type="ECO:0000259" key="5">
    <source>
        <dbReference type="PROSITE" id="PS50937"/>
    </source>
</evidence>
<comment type="caution">
    <text evidence="6">The sequence shown here is derived from an EMBL/GenBank/DDBJ whole genome shotgun (WGS) entry which is preliminary data.</text>
</comment>
<dbReference type="PROSITE" id="PS50937">
    <property type="entry name" value="HTH_MERR_2"/>
    <property type="match status" value="1"/>
</dbReference>
<protein>
    <submittedName>
        <fullName evidence="6">MerR family transcriptional regulator</fullName>
    </submittedName>
</protein>
<dbReference type="SMART" id="SM00422">
    <property type="entry name" value="HTH_MERR"/>
    <property type="match status" value="1"/>
</dbReference>
<feature type="domain" description="HTH merR-type" evidence="5">
    <location>
        <begin position="3"/>
        <end position="71"/>
    </location>
</feature>
<keyword evidence="4" id="KW-0804">Transcription</keyword>
<evidence type="ECO:0000256" key="4">
    <source>
        <dbReference type="ARBA" id="ARBA00023163"/>
    </source>
</evidence>
<dbReference type="PANTHER" id="PTHR30204">
    <property type="entry name" value="REDOX-CYCLING DRUG-SENSING TRANSCRIPTIONAL ACTIVATOR SOXR"/>
    <property type="match status" value="1"/>
</dbReference>
<dbReference type="InterPro" id="IPR000551">
    <property type="entry name" value="MerR-type_HTH_dom"/>
</dbReference>
<dbReference type="InterPro" id="IPR047057">
    <property type="entry name" value="MerR_fam"/>
</dbReference>
<dbReference type="Gene3D" id="1.10.1660.10">
    <property type="match status" value="1"/>
</dbReference>
<keyword evidence="1" id="KW-0678">Repressor</keyword>
<reference evidence="6" key="2">
    <citation type="submission" date="2021-04" db="EMBL/GenBank/DDBJ databases">
        <authorList>
            <person name="Gilroy R."/>
        </authorList>
    </citation>
    <scope>NUCLEOTIDE SEQUENCE</scope>
    <source>
        <strain evidence="6">ChiBcolR8-3208</strain>
    </source>
</reference>
<dbReference type="CDD" id="cd01109">
    <property type="entry name" value="HTH_YyaN"/>
    <property type="match status" value="1"/>
</dbReference>
<sequence length="120" mass="14174">MESYSISQVAQRFGVEPHTLRFYEKEGIIHPGRTKNGIRVYSQENVAQLEMAMCLKSTGMPLKEIKRYFDLVEQGDATLEERLHIFTDHHQRVLQEIEELQHYLEKIEWKIDYLKHAEGA</sequence>
<dbReference type="PANTHER" id="PTHR30204:SF69">
    <property type="entry name" value="MERR-FAMILY TRANSCRIPTIONAL REGULATOR"/>
    <property type="match status" value="1"/>
</dbReference>
<evidence type="ECO:0000256" key="1">
    <source>
        <dbReference type="ARBA" id="ARBA00022491"/>
    </source>
</evidence>
<proteinExistence type="predicted"/>
<name>A0A9D2LXR8_9FIRM</name>
<dbReference type="GO" id="GO:0003700">
    <property type="term" value="F:DNA-binding transcription factor activity"/>
    <property type="evidence" value="ECO:0007669"/>
    <property type="project" value="InterPro"/>
</dbReference>
<accession>A0A9D2LXR8</accession>
<dbReference type="InterPro" id="IPR009061">
    <property type="entry name" value="DNA-bd_dom_put_sf"/>
</dbReference>
<keyword evidence="3" id="KW-0238">DNA-binding</keyword>
<evidence type="ECO:0000256" key="2">
    <source>
        <dbReference type="ARBA" id="ARBA00023015"/>
    </source>
</evidence>
<dbReference type="GO" id="GO:0003677">
    <property type="term" value="F:DNA binding"/>
    <property type="evidence" value="ECO:0007669"/>
    <property type="project" value="UniProtKB-KW"/>
</dbReference>
<evidence type="ECO:0000313" key="6">
    <source>
        <dbReference type="EMBL" id="HJB37096.1"/>
    </source>
</evidence>
<reference evidence="6" key="1">
    <citation type="journal article" date="2021" name="PeerJ">
        <title>Extensive microbial diversity within the chicken gut microbiome revealed by metagenomics and culture.</title>
        <authorList>
            <person name="Gilroy R."/>
            <person name="Ravi A."/>
            <person name="Getino M."/>
            <person name="Pursley I."/>
            <person name="Horton D.L."/>
            <person name="Alikhan N.F."/>
            <person name="Baker D."/>
            <person name="Gharbi K."/>
            <person name="Hall N."/>
            <person name="Watson M."/>
            <person name="Adriaenssens E.M."/>
            <person name="Foster-Nyarko E."/>
            <person name="Jarju S."/>
            <person name="Secka A."/>
            <person name="Antonio M."/>
            <person name="Oren A."/>
            <person name="Chaudhuri R.R."/>
            <person name="La Ragione R."/>
            <person name="Hildebrand F."/>
            <person name="Pallen M.J."/>
        </authorList>
    </citation>
    <scope>NUCLEOTIDE SEQUENCE</scope>
    <source>
        <strain evidence="6">ChiBcolR8-3208</strain>
    </source>
</reference>